<name>A0A1R4H8J6_9GAMM</name>
<keyword evidence="13 14" id="KW-0998">Cell outer membrane</keyword>
<dbReference type="Gene3D" id="2.40.170.20">
    <property type="entry name" value="TonB-dependent receptor, beta-barrel domain"/>
    <property type="match status" value="1"/>
</dbReference>
<keyword evidence="19" id="KW-1185">Reference proteome</keyword>
<dbReference type="InterPro" id="IPR012910">
    <property type="entry name" value="Plug_dom"/>
</dbReference>
<evidence type="ECO:0000256" key="6">
    <source>
        <dbReference type="ARBA" id="ARBA00022692"/>
    </source>
</evidence>
<evidence type="ECO:0000256" key="1">
    <source>
        <dbReference type="ARBA" id="ARBA00004571"/>
    </source>
</evidence>
<dbReference type="PROSITE" id="PS52016">
    <property type="entry name" value="TONB_DEPENDENT_REC_3"/>
    <property type="match status" value="1"/>
</dbReference>
<evidence type="ECO:0000256" key="2">
    <source>
        <dbReference type="ARBA" id="ARBA00009810"/>
    </source>
</evidence>
<keyword evidence="10 15" id="KW-0798">TonB box</keyword>
<evidence type="ECO:0000256" key="11">
    <source>
        <dbReference type="ARBA" id="ARBA00023136"/>
    </source>
</evidence>
<evidence type="ECO:0000256" key="7">
    <source>
        <dbReference type="ARBA" id="ARBA00022729"/>
    </source>
</evidence>
<dbReference type="EMBL" id="FUKI01000104">
    <property type="protein sequence ID" value="SJM92506.1"/>
    <property type="molecule type" value="Genomic_DNA"/>
</dbReference>
<dbReference type="PANTHER" id="PTHR32552">
    <property type="entry name" value="FERRICHROME IRON RECEPTOR-RELATED"/>
    <property type="match status" value="1"/>
</dbReference>
<keyword evidence="9" id="KW-0406">Ion transport</keyword>
<feature type="chain" id="PRO_5012367967" evidence="16">
    <location>
        <begin position="29"/>
        <end position="800"/>
    </location>
</feature>
<feature type="domain" description="Secretin/TonB short N-terminal" evidence="17">
    <location>
        <begin position="54"/>
        <end position="105"/>
    </location>
</feature>
<evidence type="ECO:0000259" key="17">
    <source>
        <dbReference type="SMART" id="SM00965"/>
    </source>
</evidence>
<dbReference type="AlphaFoldDB" id="A0A1R4H8J6"/>
<evidence type="ECO:0000256" key="16">
    <source>
        <dbReference type="SAM" id="SignalP"/>
    </source>
</evidence>
<evidence type="ECO:0000256" key="9">
    <source>
        <dbReference type="ARBA" id="ARBA00023065"/>
    </source>
</evidence>
<dbReference type="Pfam" id="PF07715">
    <property type="entry name" value="Plug"/>
    <property type="match status" value="1"/>
</dbReference>
<dbReference type="RefSeq" id="WP_087143423.1">
    <property type="nucleotide sequence ID" value="NZ_FUKI01000104.1"/>
</dbReference>
<comment type="similarity">
    <text evidence="2 14 15">Belongs to the TonB-dependent receptor family.</text>
</comment>
<keyword evidence="11 14" id="KW-0472">Membrane</keyword>
<evidence type="ECO:0000313" key="18">
    <source>
        <dbReference type="EMBL" id="SJM92506.1"/>
    </source>
</evidence>
<keyword evidence="6 14" id="KW-0812">Transmembrane</keyword>
<dbReference type="InterPro" id="IPR036942">
    <property type="entry name" value="Beta-barrel_TonB_sf"/>
</dbReference>
<keyword evidence="5" id="KW-0410">Iron transport</keyword>
<keyword evidence="3 14" id="KW-0813">Transport</keyword>
<evidence type="ECO:0000256" key="10">
    <source>
        <dbReference type="ARBA" id="ARBA00023077"/>
    </source>
</evidence>
<dbReference type="Proteomes" id="UP000195667">
    <property type="component" value="Unassembled WGS sequence"/>
</dbReference>
<keyword evidence="4 14" id="KW-1134">Transmembrane beta strand</keyword>
<dbReference type="GO" id="GO:0038023">
    <property type="term" value="F:signaling receptor activity"/>
    <property type="evidence" value="ECO:0007669"/>
    <property type="project" value="InterPro"/>
</dbReference>
<dbReference type="InterPro" id="IPR039426">
    <property type="entry name" value="TonB-dep_rcpt-like"/>
</dbReference>
<dbReference type="InterPro" id="IPR000531">
    <property type="entry name" value="Beta-barrel_TonB"/>
</dbReference>
<sequence length="800" mass="89174">MKSSLKLTVPLVEMLVLFALTNTTKADAQAQYAFDLPCQSLANTLDQLAQTSNTKLVYSDSAVQGLSAAPVQGRYTVTQALARALNNSGMQYQVVDNTLITLKAAPVRKVAQRQKAILPVRSEKPSTAVPPVSQEVVELAPVTVVGHNEEDKSYSAYSSSTATKTDTPLLETPITVQVVPKQVIKDKGMQSPNDLAEVVAGVQPIVGYGNAPSQWFLIRGFSNDSLNYRNGYRLVEKYTPRDFANVERVEFVKGPASVLYGTNQPGGAINTITKKPLDMDFVRTDFTGGSFGRFRGAIDLNKKIGDVGLRLNVAGDRQDSYFDFQNSQNWFVAPVITYQFTPNTKIMYEAEFQETKQNGWSNGLPNFADALKLPANRTMTEPFTYLNNFNHTHHLEFEHSFNDHWRFRQGFYYSRTDRDFLSINSDFARKPSEPANAITRYAYQSPDEHQQNIVAQSELYGHFTTGDIDHQIVAGFETIHSLFAYTADFSEYDKKFNLLNPVYGGSVPGKKVGFGSHDTTDSNAVYLQDQLKWGNWRLLAGWRHDEVETATKDPLGTSKDEKSDSADTGRVGLLYTITPKTSVYYSFSQSFVPNLGRDKNNKLFDPDRGTQHEVGIKHSLRDGLDFTLSLFDITRENVVISAPTGGFRVNNGEQHSQGIETSLVGDITSDLHVITNLTWLDAKVEKHADPTQVGNRLFGVPHFSANAWGVYDLPLSIPGKLSTGFGIVHVGEREATLPNFGLKLPAYTRFDLGVFYKLDNMRLALNLRNLTDVKYYETLENFAVQAQSPLNWALTVGYDF</sequence>
<keyword evidence="12 18" id="KW-0675">Receptor</keyword>
<dbReference type="InterPro" id="IPR010105">
    <property type="entry name" value="TonB_sidphr_rcpt"/>
</dbReference>
<feature type="signal peptide" evidence="16">
    <location>
        <begin position="1"/>
        <end position="28"/>
    </location>
</feature>
<dbReference type="FunFam" id="2.170.130.10:FF:000001">
    <property type="entry name" value="Catecholate siderophore TonB-dependent receptor"/>
    <property type="match status" value="1"/>
</dbReference>
<protein>
    <submittedName>
        <fullName evidence="18">Putative Ferrichrome-iron receptor</fullName>
    </submittedName>
</protein>
<dbReference type="CDD" id="cd01347">
    <property type="entry name" value="ligand_gated_channel"/>
    <property type="match status" value="1"/>
</dbReference>
<dbReference type="Gene3D" id="3.55.50.30">
    <property type="match status" value="1"/>
</dbReference>
<dbReference type="NCBIfam" id="TIGR01783">
    <property type="entry name" value="TonB-siderophor"/>
    <property type="match status" value="1"/>
</dbReference>
<evidence type="ECO:0000256" key="12">
    <source>
        <dbReference type="ARBA" id="ARBA00023170"/>
    </source>
</evidence>
<evidence type="ECO:0000256" key="8">
    <source>
        <dbReference type="ARBA" id="ARBA00023004"/>
    </source>
</evidence>
<comment type="subcellular location">
    <subcellularLocation>
        <location evidence="1 14">Cell outer membrane</location>
        <topology evidence="1 14">Multi-pass membrane protein</topology>
    </subcellularLocation>
</comment>
<dbReference type="SUPFAM" id="SSF56935">
    <property type="entry name" value="Porins"/>
    <property type="match status" value="1"/>
</dbReference>
<gene>
    <name evidence="18" type="ORF">CRENPOLYSF1_30010</name>
</gene>
<keyword evidence="7 16" id="KW-0732">Signal</keyword>
<evidence type="ECO:0000256" key="14">
    <source>
        <dbReference type="PROSITE-ProRule" id="PRU01360"/>
    </source>
</evidence>
<evidence type="ECO:0000256" key="4">
    <source>
        <dbReference type="ARBA" id="ARBA00022452"/>
    </source>
</evidence>
<reference evidence="19" key="1">
    <citation type="submission" date="2017-02" db="EMBL/GenBank/DDBJ databases">
        <authorList>
            <person name="Daims H."/>
        </authorList>
    </citation>
    <scope>NUCLEOTIDE SEQUENCE [LARGE SCALE GENOMIC DNA]</scope>
</reference>
<evidence type="ECO:0000256" key="15">
    <source>
        <dbReference type="RuleBase" id="RU003357"/>
    </source>
</evidence>
<dbReference type="InterPro" id="IPR011662">
    <property type="entry name" value="Secretin/TonB_short_N"/>
</dbReference>
<dbReference type="PANTHER" id="PTHR32552:SF90">
    <property type="entry name" value="METAL-PSEUDOPALINE RECEPTOR CNTO"/>
    <property type="match status" value="1"/>
</dbReference>
<keyword evidence="8" id="KW-0408">Iron</keyword>
<dbReference type="InterPro" id="IPR037066">
    <property type="entry name" value="Plug_dom_sf"/>
</dbReference>
<dbReference type="Pfam" id="PF00593">
    <property type="entry name" value="TonB_dep_Rec_b-barrel"/>
    <property type="match status" value="1"/>
</dbReference>
<evidence type="ECO:0000313" key="19">
    <source>
        <dbReference type="Proteomes" id="UP000195667"/>
    </source>
</evidence>
<evidence type="ECO:0000256" key="13">
    <source>
        <dbReference type="ARBA" id="ARBA00023237"/>
    </source>
</evidence>
<proteinExistence type="inferred from homology"/>
<dbReference type="Gene3D" id="2.170.130.10">
    <property type="entry name" value="TonB-dependent receptor, plug domain"/>
    <property type="match status" value="1"/>
</dbReference>
<dbReference type="SMART" id="SM00965">
    <property type="entry name" value="STN"/>
    <property type="match status" value="1"/>
</dbReference>
<evidence type="ECO:0000256" key="5">
    <source>
        <dbReference type="ARBA" id="ARBA00022496"/>
    </source>
</evidence>
<dbReference type="GO" id="GO:0015891">
    <property type="term" value="P:siderophore transport"/>
    <property type="evidence" value="ECO:0007669"/>
    <property type="project" value="InterPro"/>
</dbReference>
<dbReference type="GO" id="GO:0009279">
    <property type="term" value="C:cell outer membrane"/>
    <property type="evidence" value="ECO:0007669"/>
    <property type="project" value="UniProtKB-SubCell"/>
</dbReference>
<dbReference type="GO" id="GO:0015344">
    <property type="term" value="F:siderophore uptake transmembrane transporter activity"/>
    <property type="evidence" value="ECO:0007669"/>
    <property type="project" value="TreeGrafter"/>
</dbReference>
<evidence type="ECO:0000256" key="3">
    <source>
        <dbReference type="ARBA" id="ARBA00022448"/>
    </source>
</evidence>
<accession>A0A1R4H8J6</accession>
<organism evidence="18 19">
    <name type="scientific">Crenothrix polyspora</name>
    <dbReference type="NCBI Taxonomy" id="360316"/>
    <lineage>
        <taxon>Bacteria</taxon>
        <taxon>Pseudomonadati</taxon>
        <taxon>Pseudomonadota</taxon>
        <taxon>Gammaproteobacteria</taxon>
        <taxon>Methylococcales</taxon>
        <taxon>Crenotrichaceae</taxon>
        <taxon>Crenothrix</taxon>
    </lineage>
</organism>
<dbReference type="Pfam" id="PF07660">
    <property type="entry name" value="STN"/>
    <property type="match status" value="1"/>
</dbReference>
<dbReference type="OrthoDB" id="127311at2"/>